<evidence type="ECO:0000256" key="5">
    <source>
        <dbReference type="ARBA" id="ARBA00023326"/>
    </source>
</evidence>
<evidence type="ECO:0000256" key="4">
    <source>
        <dbReference type="ARBA" id="ARBA00023295"/>
    </source>
</evidence>
<keyword evidence="5" id="KW-0624">Polysaccharide degradation</keyword>
<keyword evidence="3" id="KW-0119">Carbohydrate metabolism</keyword>
<evidence type="ECO:0000313" key="7">
    <source>
        <dbReference type="EMBL" id="KAJ3513460.1"/>
    </source>
</evidence>
<evidence type="ECO:0000256" key="3">
    <source>
        <dbReference type="ARBA" id="ARBA00023277"/>
    </source>
</evidence>
<dbReference type="SUPFAM" id="SSF51989">
    <property type="entry name" value="Glycosyl hydrolases family 6, cellulases"/>
    <property type="match status" value="1"/>
</dbReference>
<feature type="active site" description="Proton donor" evidence="6">
    <location>
        <position position="49"/>
    </location>
</feature>
<proteinExistence type="predicted"/>
<name>A0A9W8K4Z0_9AGAR</name>
<evidence type="ECO:0000256" key="1">
    <source>
        <dbReference type="ARBA" id="ARBA00022801"/>
    </source>
</evidence>
<dbReference type="GO" id="GO:0004553">
    <property type="term" value="F:hydrolase activity, hydrolyzing O-glycosyl compounds"/>
    <property type="evidence" value="ECO:0007669"/>
    <property type="project" value="InterPro"/>
</dbReference>
<dbReference type="PROSITE" id="PS00656">
    <property type="entry name" value="GLYCOSYL_HYDROL_F6_2"/>
    <property type="match status" value="1"/>
</dbReference>
<organism evidence="7 8">
    <name type="scientific">Agrocybe chaxingu</name>
    <dbReference type="NCBI Taxonomy" id="84603"/>
    <lineage>
        <taxon>Eukaryota</taxon>
        <taxon>Fungi</taxon>
        <taxon>Dikarya</taxon>
        <taxon>Basidiomycota</taxon>
        <taxon>Agaricomycotina</taxon>
        <taxon>Agaricomycetes</taxon>
        <taxon>Agaricomycetidae</taxon>
        <taxon>Agaricales</taxon>
        <taxon>Agaricineae</taxon>
        <taxon>Strophariaceae</taxon>
        <taxon>Agrocybe</taxon>
    </lineage>
</organism>
<dbReference type="GO" id="GO:0030245">
    <property type="term" value="P:cellulose catabolic process"/>
    <property type="evidence" value="ECO:0007669"/>
    <property type="project" value="UniProtKB-KW"/>
</dbReference>
<accession>A0A9W8K4Z0</accession>
<dbReference type="EMBL" id="JANKHO010000197">
    <property type="protein sequence ID" value="KAJ3513460.1"/>
    <property type="molecule type" value="Genomic_DNA"/>
</dbReference>
<sequence length="111" mass="12056">MGMKRCTELKLVLADAGLNKYKKYIDGIAAQPHTESAQQLSFALVIEPDLLGNIVTDPNIPKCAGGADAFSNSWDKQHYVNSLVPHLEENGQHAHFIVDQGRSGSGVIRTP</sequence>
<keyword evidence="2" id="KW-0136">Cellulose degradation</keyword>
<dbReference type="OrthoDB" id="64893at2759"/>
<gene>
    <name evidence="7" type="ORF">NLJ89_g2931</name>
</gene>
<dbReference type="Gene3D" id="3.20.20.40">
    <property type="entry name" value="1, 4-beta cellobiohydrolase"/>
    <property type="match status" value="2"/>
</dbReference>
<evidence type="ECO:0000313" key="8">
    <source>
        <dbReference type="Proteomes" id="UP001148786"/>
    </source>
</evidence>
<keyword evidence="4" id="KW-0326">Glycosidase</keyword>
<evidence type="ECO:0000256" key="2">
    <source>
        <dbReference type="ARBA" id="ARBA00023001"/>
    </source>
</evidence>
<dbReference type="InterPro" id="IPR036434">
    <property type="entry name" value="Beta_cellobiohydrolase_sf"/>
</dbReference>
<comment type="caution">
    <text evidence="7">The sequence shown here is derived from an EMBL/GenBank/DDBJ whole genome shotgun (WGS) entry which is preliminary data.</text>
</comment>
<keyword evidence="8" id="KW-1185">Reference proteome</keyword>
<dbReference type="AlphaFoldDB" id="A0A9W8K4Z0"/>
<dbReference type="InterPro" id="IPR001524">
    <property type="entry name" value="Glyco_hydro_6_CS"/>
</dbReference>
<evidence type="ECO:0000256" key="6">
    <source>
        <dbReference type="PROSITE-ProRule" id="PRU10057"/>
    </source>
</evidence>
<dbReference type="Pfam" id="PF01341">
    <property type="entry name" value="Glyco_hydro_6"/>
    <property type="match status" value="2"/>
</dbReference>
<dbReference type="Proteomes" id="UP001148786">
    <property type="component" value="Unassembled WGS sequence"/>
</dbReference>
<dbReference type="InterPro" id="IPR016288">
    <property type="entry name" value="Beta_cellobiohydrolase"/>
</dbReference>
<protein>
    <submittedName>
        <fullName evidence="7">Uncharacterized protein</fullName>
    </submittedName>
</protein>
<keyword evidence="1" id="KW-0378">Hydrolase</keyword>
<reference evidence="7" key="1">
    <citation type="submission" date="2022-07" db="EMBL/GenBank/DDBJ databases">
        <title>Genome Sequence of Agrocybe chaxingu.</title>
        <authorList>
            <person name="Buettner E."/>
        </authorList>
    </citation>
    <scope>NUCLEOTIDE SEQUENCE</scope>
    <source>
        <strain evidence="7">MP-N11</strain>
    </source>
</reference>